<reference evidence="3" key="1">
    <citation type="submission" date="2020-08" db="EMBL/GenBank/DDBJ databases">
        <title>Novel species isolated from subtropical streams in China.</title>
        <authorList>
            <person name="Lu H."/>
        </authorList>
    </citation>
    <scope>NUCLEOTIDE SEQUENCE</scope>
    <source>
        <strain evidence="3">LX22W</strain>
    </source>
</reference>
<evidence type="ECO:0000313" key="3">
    <source>
        <dbReference type="EMBL" id="MBC3882532.1"/>
    </source>
</evidence>
<protein>
    <submittedName>
        <fullName evidence="3">Transporter substrate-binding domain-containing protein</fullName>
    </submittedName>
</protein>
<evidence type="ECO:0000313" key="4">
    <source>
        <dbReference type="Proteomes" id="UP000627446"/>
    </source>
</evidence>
<name>A0A923HTX9_9BURK</name>
<proteinExistence type="predicted"/>
<sequence length="245" mass="27518">MQTSTKLLAALAFSLLGGVVHAQELSLYCEEDKPLQFYNAQGKLTGFTVEIVEEIQKRVGSNASIQVVPWSRGIEMLSRNPNTMLFTMARTPERESQYQWIGPISSISYGLYAKANSDIKIDSLDDARSIGLIGVYRNDIRDQTLTRLGFNNLDRANSNISSFKKLMIGRISAYADSKMGVASLAKSAGYQLSDVKMVYHLFDSQLYIAVSKDTNKSVVSRWNDALEEMKKDKSFLRLQKKYAIE</sequence>
<dbReference type="EMBL" id="JACOFZ010000005">
    <property type="protein sequence ID" value="MBC3882532.1"/>
    <property type="molecule type" value="Genomic_DNA"/>
</dbReference>
<keyword evidence="1" id="KW-0732">Signal</keyword>
<keyword evidence="4" id="KW-1185">Reference proteome</keyword>
<accession>A0A923HTX9</accession>
<comment type="caution">
    <text evidence="3">The sequence shown here is derived from an EMBL/GenBank/DDBJ whole genome shotgun (WGS) entry which is preliminary data.</text>
</comment>
<gene>
    <name evidence="3" type="ORF">H8K36_14165</name>
</gene>
<organism evidence="3 4">
    <name type="scientific">Undibacterium nitidum</name>
    <dbReference type="NCBI Taxonomy" id="2762298"/>
    <lineage>
        <taxon>Bacteria</taxon>
        <taxon>Pseudomonadati</taxon>
        <taxon>Pseudomonadota</taxon>
        <taxon>Betaproteobacteria</taxon>
        <taxon>Burkholderiales</taxon>
        <taxon>Oxalobacteraceae</taxon>
        <taxon>Undibacterium</taxon>
    </lineage>
</organism>
<evidence type="ECO:0000259" key="2">
    <source>
        <dbReference type="SMART" id="SM00062"/>
    </source>
</evidence>
<feature type="domain" description="Solute-binding protein family 3/N-terminal" evidence="2">
    <location>
        <begin position="24"/>
        <end position="245"/>
    </location>
</feature>
<dbReference type="SMART" id="SM00062">
    <property type="entry name" value="PBPb"/>
    <property type="match status" value="1"/>
</dbReference>
<feature type="chain" id="PRO_5036942603" evidence="1">
    <location>
        <begin position="23"/>
        <end position="245"/>
    </location>
</feature>
<dbReference type="AlphaFoldDB" id="A0A923HTX9"/>
<dbReference type="Gene3D" id="3.40.190.10">
    <property type="entry name" value="Periplasmic binding protein-like II"/>
    <property type="match status" value="2"/>
</dbReference>
<dbReference type="RefSeq" id="WP_186917139.1">
    <property type="nucleotide sequence ID" value="NZ_JACOFZ010000005.1"/>
</dbReference>
<dbReference type="PANTHER" id="PTHR38834:SF3">
    <property type="entry name" value="SOLUTE-BINDING PROTEIN FAMILY 3_N-TERMINAL DOMAIN-CONTAINING PROTEIN"/>
    <property type="match status" value="1"/>
</dbReference>
<feature type="signal peptide" evidence="1">
    <location>
        <begin position="1"/>
        <end position="22"/>
    </location>
</feature>
<dbReference type="InterPro" id="IPR001638">
    <property type="entry name" value="Solute-binding_3/MltF_N"/>
</dbReference>
<dbReference type="Proteomes" id="UP000627446">
    <property type="component" value="Unassembled WGS sequence"/>
</dbReference>
<evidence type="ECO:0000256" key="1">
    <source>
        <dbReference type="SAM" id="SignalP"/>
    </source>
</evidence>
<dbReference type="SUPFAM" id="SSF53850">
    <property type="entry name" value="Periplasmic binding protein-like II"/>
    <property type="match status" value="1"/>
</dbReference>
<dbReference type="PANTHER" id="PTHR38834">
    <property type="entry name" value="PERIPLASMIC SUBSTRATE BINDING PROTEIN FAMILY 3"/>
    <property type="match status" value="1"/>
</dbReference>
<dbReference type="Pfam" id="PF00497">
    <property type="entry name" value="SBP_bac_3"/>
    <property type="match status" value="1"/>
</dbReference>